<dbReference type="PROSITE" id="PS50294">
    <property type="entry name" value="WD_REPEATS_REGION"/>
    <property type="match status" value="3"/>
</dbReference>
<keyword evidence="10" id="KW-0678">Repressor</keyword>
<dbReference type="PANTHER" id="PTHR13831">
    <property type="entry name" value="MEMBER OF THE HIR1 FAMILY OF WD-REPEAT PROTEINS"/>
    <property type="match status" value="1"/>
</dbReference>
<feature type="domain" description="CAF1B/HIR1 beta-propeller" evidence="13">
    <location>
        <begin position="1"/>
        <end position="207"/>
    </location>
</feature>
<comment type="function">
    <text evidence="10">Required for replication-independent chromatin assembly and for the periodic repression of histone gene transcription during the cell cycle.</text>
</comment>
<keyword evidence="5 10" id="KW-0156">Chromatin regulator</keyword>
<reference evidence="14" key="1">
    <citation type="submission" date="2022-01" db="EMBL/GenBank/DDBJ databases">
        <authorList>
            <person name="King R."/>
        </authorList>
    </citation>
    <scope>NUCLEOTIDE SEQUENCE</scope>
</reference>
<dbReference type="InterPro" id="IPR031120">
    <property type="entry name" value="HIR1-like"/>
</dbReference>
<keyword evidence="4 10" id="KW-0677">Repeat</keyword>
<sequence>MKLLKPAFVHNQDKPIFSIDIHPKEPKFVTGGQGNDSGSVVIWNLEPVLSEKAEMDPKVPKILCQIDNHLSCVNSVRWSMNGQMLASGADDKLIMIWKRFSGSGANFGSAGMAKNIENWKCTSTLRGHNGDVLDLAWSPQDRWLASCSIDNSIIIWDAQSFPTIIATLKGHTGLVKGVTWDPVGKFLATQSDDRSVKIWKTSDWTIQTTITEPFEECGGTTHILRLSWSPDGQYLVSAHAMNGGGPTAQIIERDGWKCDKDFVGHRKAVTCVRFHNSILKRQSQKTNKTQQYCCLAIGSRDRCLSVWMTALQRPLLVIRDLFEDSILDLSWSSDGYILLACSGDGTVACLQFNEDQLGKPLSQDDKNSLYQRMYGKDATVDLSSQAEKEMIIESAELLNTSQEKPRGPPSLIPTFTKETLPIPKPVIIPPVQKEMSESMQSIESSSTTLGATSTPIKPILKQVETRRADGKRRITPMFIPLTDTNTSSNTEMGSSSQPRSQVIIEKNSDLISEVKTSGISTLPTTTSTSVTEPLKLDTRLALRDTPQRAHGSLASMSLMSPAMAPITPKTAVPIVRMNSGKASPLTGGQCVKSIGDFRIQVINDSYKTAFGNLGRVACMNINHQQQMDDRKIWEITVGSAISSFSVCTSYVLVGSMDGSVRFINIKNGRLVMPVLNQASPILLTGFSPNSSLGGSLTERAQLCVWNVDNMKVHMRSSCVDILNGNGYVNMFYITDFGVPFISTSAGSAYSYSPDLQSWMIVNASDSLTRCGLHGSITNIKNMKAYPIATVQYLSHSFQQKSKNPVDASDDAWEAHTKISFAEHQVQLCESVNSPVELKHWYSVLGYYLATYGSEKKVRQVLDELLGPIYSLQSDAEFRSKHKILNIDKHELLREVLTSFRSSTKWQRIYCEYMDQLTEMEEVKSENIKMDQT</sequence>
<dbReference type="Pfam" id="PF24105">
    <property type="entry name" value="Beta-prop_CAF1B_HIR1"/>
    <property type="match status" value="1"/>
</dbReference>
<evidence type="ECO:0000256" key="6">
    <source>
        <dbReference type="ARBA" id="ARBA00023015"/>
    </source>
</evidence>
<dbReference type="Pfam" id="PF07569">
    <property type="entry name" value="Hira"/>
    <property type="match status" value="1"/>
</dbReference>
<dbReference type="GO" id="GO:0006355">
    <property type="term" value="P:regulation of DNA-templated transcription"/>
    <property type="evidence" value="ECO:0007669"/>
    <property type="project" value="InterPro"/>
</dbReference>
<feature type="repeat" description="WD" evidence="9">
    <location>
        <begin position="125"/>
        <end position="166"/>
    </location>
</feature>
<dbReference type="GO" id="GO:0000785">
    <property type="term" value="C:chromatin"/>
    <property type="evidence" value="ECO:0007669"/>
    <property type="project" value="TreeGrafter"/>
</dbReference>
<dbReference type="GO" id="GO:0006338">
    <property type="term" value="P:chromatin remodeling"/>
    <property type="evidence" value="ECO:0007669"/>
    <property type="project" value="InterPro"/>
</dbReference>
<gene>
    <name evidence="14" type="ORF">CHIRRI_LOCUS5857</name>
</gene>
<accession>A0A9N9RTW7</accession>
<name>A0A9N9RTW7_9DIPT</name>
<dbReference type="PROSITE" id="PS00678">
    <property type="entry name" value="WD_REPEATS_1"/>
    <property type="match status" value="1"/>
</dbReference>
<evidence type="ECO:0000256" key="8">
    <source>
        <dbReference type="ARBA" id="ARBA00023242"/>
    </source>
</evidence>
<evidence type="ECO:0000259" key="13">
    <source>
        <dbReference type="Pfam" id="PF24105"/>
    </source>
</evidence>
<evidence type="ECO:0000256" key="4">
    <source>
        <dbReference type="ARBA" id="ARBA00022737"/>
    </source>
</evidence>
<dbReference type="OrthoDB" id="1741719at2759"/>
<feature type="repeat" description="WD" evidence="9">
    <location>
        <begin position="66"/>
        <end position="98"/>
    </location>
</feature>
<dbReference type="AlphaFoldDB" id="A0A9N9RTW7"/>
<evidence type="ECO:0000313" key="15">
    <source>
        <dbReference type="Proteomes" id="UP001153620"/>
    </source>
</evidence>
<keyword evidence="15" id="KW-1185">Reference proteome</keyword>
<dbReference type="PROSITE" id="PS50082">
    <property type="entry name" value="WD_REPEATS_2"/>
    <property type="match status" value="3"/>
</dbReference>
<dbReference type="GO" id="GO:0000417">
    <property type="term" value="C:HIR complex"/>
    <property type="evidence" value="ECO:0007669"/>
    <property type="project" value="TreeGrafter"/>
</dbReference>
<dbReference type="Pfam" id="PF00400">
    <property type="entry name" value="WD40"/>
    <property type="match status" value="1"/>
</dbReference>
<evidence type="ECO:0000256" key="5">
    <source>
        <dbReference type="ARBA" id="ARBA00022853"/>
    </source>
</evidence>
<protein>
    <recommendedName>
        <fullName evidence="10">Protein HIRA</fullName>
    </recommendedName>
</protein>
<dbReference type="SMART" id="SM00320">
    <property type="entry name" value="WD40"/>
    <property type="match status" value="8"/>
</dbReference>
<evidence type="ECO:0000256" key="3">
    <source>
        <dbReference type="ARBA" id="ARBA00022574"/>
    </source>
</evidence>
<dbReference type="InterPro" id="IPR015943">
    <property type="entry name" value="WD40/YVTN_repeat-like_dom_sf"/>
</dbReference>
<keyword evidence="6 10" id="KW-0805">Transcription regulation</keyword>
<organism evidence="14 15">
    <name type="scientific">Chironomus riparius</name>
    <dbReference type="NCBI Taxonomy" id="315576"/>
    <lineage>
        <taxon>Eukaryota</taxon>
        <taxon>Metazoa</taxon>
        <taxon>Ecdysozoa</taxon>
        <taxon>Arthropoda</taxon>
        <taxon>Hexapoda</taxon>
        <taxon>Insecta</taxon>
        <taxon>Pterygota</taxon>
        <taxon>Neoptera</taxon>
        <taxon>Endopterygota</taxon>
        <taxon>Diptera</taxon>
        <taxon>Nematocera</taxon>
        <taxon>Chironomoidea</taxon>
        <taxon>Chironomidae</taxon>
        <taxon>Chironominae</taxon>
        <taxon>Chironomus</taxon>
    </lineage>
</organism>
<comment type="similarity">
    <text evidence="2 10">Belongs to the WD repeat HIR1 family.</text>
</comment>
<evidence type="ECO:0000256" key="2">
    <source>
        <dbReference type="ARBA" id="ARBA00007306"/>
    </source>
</evidence>
<dbReference type="CDD" id="cd00200">
    <property type="entry name" value="WD40"/>
    <property type="match status" value="1"/>
</dbReference>
<evidence type="ECO:0000259" key="12">
    <source>
        <dbReference type="Pfam" id="PF07569"/>
    </source>
</evidence>
<feature type="region of interest" description="Disordered" evidence="11">
    <location>
        <begin position="480"/>
        <end position="500"/>
    </location>
</feature>
<dbReference type="InterPro" id="IPR055410">
    <property type="entry name" value="Beta-prop_CAF1B_HIR1"/>
</dbReference>
<dbReference type="Gene3D" id="2.130.10.10">
    <property type="entry name" value="YVTN repeat-like/Quinoprotein amine dehydrogenase"/>
    <property type="match status" value="3"/>
</dbReference>
<dbReference type="InterPro" id="IPR011494">
    <property type="entry name" value="HIRA-like_C"/>
</dbReference>
<dbReference type="InterPro" id="IPR019775">
    <property type="entry name" value="WD40_repeat_CS"/>
</dbReference>
<feature type="domain" description="Protein HIRA-like C-terminal" evidence="12">
    <location>
        <begin position="668"/>
        <end position="864"/>
    </location>
</feature>
<dbReference type="GO" id="GO:0031491">
    <property type="term" value="F:nucleosome binding"/>
    <property type="evidence" value="ECO:0007669"/>
    <property type="project" value="TreeGrafter"/>
</dbReference>
<dbReference type="InterPro" id="IPR001680">
    <property type="entry name" value="WD40_rpt"/>
</dbReference>
<dbReference type="GO" id="GO:0006351">
    <property type="term" value="P:DNA-templated transcription"/>
    <property type="evidence" value="ECO:0007669"/>
    <property type="project" value="InterPro"/>
</dbReference>
<dbReference type="InterPro" id="IPR036322">
    <property type="entry name" value="WD40_repeat_dom_sf"/>
</dbReference>
<keyword evidence="8 10" id="KW-0539">Nucleus</keyword>
<proteinExistence type="inferred from homology"/>
<evidence type="ECO:0000256" key="7">
    <source>
        <dbReference type="ARBA" id="ARBA00023163"/>
    </source>
</evidence>
<feature type="repeat" description="WD" evidence="9">
    <location>
        <begin position="168"/>
        <end position="209"/>
    </location>
</feature>
<evidence type="ECO:0000256" key="11">
    <source>
        <dbReference type="SAM" id="MobiDB-lite"/>
    </source>
</evidence>
<keyword evidence="3 9" id="KW-0853">WD repeat</keyword>
<keyword evidence="7 10" id="KW-0804">Transcription</keyword>
<dbReference type="GO" id="GO:0005634">
    <property type="term" value="C:nucleus"/>
    <property type="evidence" value="ECO:0007669"/>
    <property type="project" value="UniProtKB-SubCell"/>
</dbReference>
<evidence type="ECO:0000256" key="9">
    <source>
        <dbReference type="PROSITE-ProRule" id="PRU00221"/>
    </source>
</evidence>
<comment type="subcellular location">
    <subcellularLocation>
        <location evidence="1 10">Nucleus</location>
    </subcellularLocation>
</comment>
<evidence type="ECO:0000256" key="10">
    <source>
        <dbReference type="RuleBase" id="RU364014"/>
    </source>
</evidence>
<evidence type="ECO:0000256" key="1">
    <source>
        <dbReference type="ARBA" id="ARBA00004123"/>
    </source>
</evidence>
<dbReference type="EMBL" id="OU895878">
    <property type="protein sequence ID" value="CAG9802952.1"/>
    <property type="molecule type" value="Genomic_DNA"/>
</dbReference>
<dbReference type="Proteomes" id="UP001153620">
    <property type="component" value="Chromosome 2"/>
</dbReference>
<dbReference type="FunFam" id="2.130.10.10:FF:000075">
    <property type="entry name" value="Protein HIRA"/>
    <property type="match status" value="1"/>
</dbReference>
<feature type="compositionally biased region" description="Polar residues" evidence="11">
    <location>
        <begin position="482"/>
        <end position="500"/>
    </location>
</feature>
<reference evidence="14" key="2">
    <citation type="submission" date="2022-10" db="EMBL/GenBank/DDBJ databases">
        <authorList>
            <consortium name="ENA_rothamsted_submissions"/>
            <consortium name="culmorum"/>
            <person name="King R."/>
        </authorList>
    </citation>
    <scope>NUCLEOTIDE SEQUENCE</scope>
</reference>
<dbReference type="SUPFAM" id="SSF50978">
    <property type="entry name" value="WD40 repeat-like"/>
    <property type="match status" value="2"/>
</dbReference>
<evidence type="ECO:0000313" key="14">
    <source>
        <dbReference type="EMBL" id="CAG9802952.1"/>
    </source>
</evidence>
<dbReference type="PANTHER" id="PTHR13831:SF0">
    <property type="entry name" value="PROTEIN HIRA"/>
    <property type="match status" value="1"/>
</dbReference>